<dbReference type="InterPro" id="IPR015943">
    <property type="entry name" value="WD40/YVTN_repeat-like_dom_sf"/>
</dbReference>
<protein>
    <submittedName>
        <fullName evidence="2">Uncharacterized protein</fullName>
    </submittedName>
</protein>
<reference evidence="3" key="2">
    <citation type="submission" date="2015-01" db="EMBL/GenBank/DDBJ databases">
        <title>Evolutionary Origins and Diversification of the Mycorrhizal Mutualists.</title>
        <authorList>
            <consortium name="DOE Joint Genome Institute"/>
            <consortium name="Mycorrhizal Genomics Consortium"/>
            <person name="Kohler A."/>
            <person name="Kuo A."/>
            <person name="Nagy L.G."/>
            <person name="Floudas D."/>
            <person name="Copeland A."/>
            <person name="Barry K.W."/>
            <person name="Cichocki N."/>
            <person name="Veneault-Fourrey C."/>
            <person name="LaButti K."/>
            <person name="Lindquist E.A."/>
            <person name="Lipzen A."/>
            <person name="Lundell T."/>
            <person name="Morin E."/>
            <person name="Murat C."/>
            <person name="Riley R."/>
            <person name="Ohm R."/>
            <person name="Sun H."/>
            <person name="Tunlid A."/>
            <person name="Henrissat B."/>
            <person name="Grigoriev I.V."/>
            <person name="Hibbett D.S."/>
            <person name="Martin F."/>
        </authorList>
    </citation>
    <scope>NUCLEOTIDE SEQUENCE [LARGE SCALE GENOMIC DNA]</scope>
    <source>
        <strain evidence="3">UH-Slu-Lm8-n1</strain>
    </source>
</reference>
<keyword evidence="3" id="KW-1185">Reference proteome</keyword>
<name>A0A0D0B845_9AGAM</name>
<feature type="repeat" description="WD" evidence="1">
    <location>
        <begin position="1"/>
        <end position="22"/>
    </location>
</feature>
<evidence type="ECO:0000313" key="2">
    <source>
        <dbReference type="EMBL" id="KIK45974.1"/>
    </source>
</evidence>
<dbReference type="PROSITE" id="PS50082">
    <property type="entry name" value="WD_REPEATS_2"/>
    <property type="match status" value="1"/>
</dbReference>
<evidence type="ECO:0000256" key="1">
    <source>
        <dbReference type="PROSITE-ProRule" id="PRU00221"/>
    </source>
</evidence>
<organism evidence="2 3">
    <name type="scientific">Suillus luteus UH-Slu-Lm8-n1</name>
    <dbReference type="NCBI Taxonomy" id="930992"/>
    <lineage>
        <taxon>Eukaryota</taxon>
        <taxon>Fungi</taxon>
        <taxon>Dikarya</taxon>
        <taxon>Basidiomycota</taxon>
        <taxon>Agaricomycotina</taxon>
        <taxon>Agaricomycetes</taxon>
        <taxon>Agaricomycetidae</taxon>
        <taxon>Boletales</taxon>
        <taxon>Suillineae</taxon>
        <taxon>Suillaceae</taxon>
        <taxon>Suillus</taxon>
    </lineage>
</organism>
<dbReference type="Proteomes" id="UP000054485">
    <property type="component" value="Unassembled WGS sequence"/>
</dbReference>
<dbReference type="InParanoid" id="A0A0D0B845"/>
<sequence length="65" mass="7193">VSGSDDDTARIWNLDIGKLVAGPFKSIDNVGVVQFSTDSKKLVVKLWSGKSLEVWDKKKQKLDAM</sequence>
<accession>A0A0D0B845</accession>
<dbReference type="EMBL" id="KN835165">
    <property type="protein sequence ID" value="KIK45974.1"/>
    <property type="molecule type" value="Genomic_DNA"/>
</dbReference>
<proteinExistence type="predicted"/>
<dbReference type="OrthoDB" id="2911645at2759"/>
<gene>
    <name evidence="2" type="ORF">CY34DRAFT_76892</name>
</gene>
<dbReference type="AlphaFoldDB" id="A0A0D0B845"/>
<feature type="non-terminal residue" evidence="2">
    <location>
        <position position="1"/>
    </location>
</feature>
<keyword evidence="1" id="KW-0853">WD repeat</keyword>
<dbReference type="InterPro" id="IPR001680">
    <property type="entry name" value="WD40_rpt"/>
</dbReference>
<dbReference type="Gene3D" id="2.130.10.10">
    <property type="entry name" value="YVTN repeat-like/Quinoprotein amine dehydrogenase"/>
    <property type="match status" value="1"/>
</dbReference>
<dbReference type="SUPFAM" id="SSF50960">
    <property type="entry name" value="TolB, C-terminal domain"/>
    <property type="match status" value="1"/>
</dbReference>
<reference evidence="2 3" key="1">
    <citation type="submission" date="2014-04" db="EMBL/GenBank/DDBJ databases">
        <authorList>
            <consortium name="DOE Joint Genome Institute"/>
            <person name="Kuo A."/>
            <person name="Ruytinx J."/>
            <person name="Rineau F."/>
            <person name="Colpaert J."/>
            <person name="Kohler A."/>
            <person name="Nagy L.G."/>
            <person name="Floudas D."/>
            <person name="Copeland A."/>
            <person name="Barry K.W."/>
            <person name="Cichocki N."/>
            <person name="Veneault-Fourrey C."/>
            <person name="LaButti K."/>
            <person name="Lindquist E.A."/>
            <person name="Lipzen A."/>
            <person name="Lundell T."/>
            <person name="Morin E."/>
            <person name="Murat C."/>
            <person name="Sun H."/>
            <person name="Tunlid A."/>
            <person name="Henrissat B."/>
            <person name="Grigoriev I.V."/>
            <person name="Hibbett D.S."/>
            <person name="Martin F."/>
            <person name="Nordberg H.P."/>
            <person name="Cantor M.N."/>
            <person name="Hua S.X."/>
        </authorList>
    </citation>
    <scope>NUCLEOTIDE SEQUENCE [LARGE SCALE GENOMIC DNA]</scope>
    <source>
        <strain evidence="2 3">UH-Slu-Lm8-n1</strain>
    </source>
</reference>
<evidence type="ECO:0000313" key="3">
    <source>
        <dbReference type="Proteomes" id="UP000054485"/>
    </source>
</evidence>
<dbReference type="HOGENOM" id="CLU_2856116_0_0_1"/>